<dbReference type="EMBL" id="DF973235">
    <property type="protein sequence ID" value="GAU21689.1"/>
    <property type="molecule type" value="Genomic_DNA"/>
</dbReference>
<evidence type="ECO:0000313" key="2">
    <source>
        <dbReference type="EMBL" id="GAU21689.1"/>
    </source>
</evidence>
<gene>
    <name evidence="2" type="ORF">TSUD_242610</name>
</gene>
<reference evidence="3" key="1">
    <citation type="journal article" date="2017" name="Front. Plant Sci.">
        <title>Climate Clever Clovers: New Paradigm to Reduce the Environmental Footprint of Ruminants by Breeding Low Methanogenic Forages Utilizing Haplotype Variation.</title>
        <authorList>
            <person name="Kaur P."/>
            <person name="Appels R."/>
            <person name="Bayer P.E."/>
            <person name="Keeble-Gagnere G."/>
            <person name="Wang J."/>
            <person name="Hirakawa H."/>
            <person name="Shirasawa K."/>
            <person name="Vercoe P."/>
            <person name="Stefanova K."/>
            <person name="Durmic Z."/>
            <person name="Nichols P."/>
            <person name="Revell C."/>
            <person name="Isobe S.N."/>
            <person name="Edwards D."/>
            <person name="Erskine W."/>
        </authorList>
    </citation>
    <scope>NUCLEOTIDE SEQUENCE [LARGE SCALE GENOMIC DNA]</scope>
    <source>
        <strain evidence="3">cv. Daliak</strain>
    </source>
</reference>
<proteinExistence type="predicted"/>
<protein>
    <recommendedName>
        <fullName evidence="1">Transposase-associated domain-containing protein</fullName>
    </recommendedName>
</protein>
<dbReference type="Proteomes" id="UP000242715">
    <property type="component" value="Unassembled WGS sequence"/>
</dbReference>
<keyword evidence="3" id="KW-1185">Reference proteome</keyword>
<dbReference type="AlphaFoldDB" id="A0A2Z6MRR2"/>
<sequence>MYDREDLGCRTIKARFKDGVEEFVTYAMTQDIVESERRVRCPCIKCKCGSIESPEDVITHLEKFGFMKGYYVWRHHGEREPAHINSNDVNTEASSSGAQAECGNFGRMQEMVGDALGVNMSYEGGSEEEIIPNDKALKFYAMIEEVNKPLFEGASDSKLSIQPADKLLPCEEVDVEVGIHFDTMHPDFAEDPRNVRLGLCSDGFTPYIQASTTPYSCWPVIVTPYNLPPDMCMTKPYMFLSYFSVFTCTSVLLLRRCLWLLQPATYVDGS</sequence>
<accession>A0A2Z6MRR2</accession>
<dbReference type="Pfam" id="PF02992">
    <property type="entry name" value="Transposase_21"/>
    <property type="match status" value="1"/>
</dbReference>
<evidence type="ECO:0000313" key="3">
    <source>
        <dbReference type="Proteomes" id="UP000242715"/>
    </source>
</evidence>
<dbReference type="InterPro" id="IPR029480">
    <property type="entry name" value="Transpos_assoc"/>
</dbReference>
<organism evidence="2 3">
    <name type="scientific">Trifolium subterraneum</name>
    <name type="common">Subterranean clover</name>
    <dbReference type="NCBI Taxonomy" id="3900"/>
    <lineage>
        <taxon>Eukaryota</taxon>
        <taxon>Viridiplantae</taxon>
        <taxon>Streptophyta</taxon>
        <taxon>Embryophyta</taxon>
        <taxon>Tracheophyta</taxon>
        <taxon>Spermatophyta</taxon>
        <taxon>Magnoliopsida</taxon>
        <taxon>eudicotyledons</taxon>
        <taxon>Gunneridae</taxon>
        <taxon>Pentapetalae</taxon>
        <taxon>rosids</taxon>
        <taxon>fabids</taxon>
        <taxon>Fabales</taxon>
        <taxon>Fabaceae</taxon>
        <taxon>Papilionoideae</taxon>
        <taxon>50 kb inversion clade</taxon>
        <taxon>NPAAA clade</taxon>
        <taxon>Hologalegina</taxon>
        <taxon>IRL clade</taxon>
        <taxon>Trifolieae</taxon>
        <taxon>Trifolium</taxon>
    </lineage>
</organism>
<dbReference type="InterPro" id="IPR004242">
    <property type="entry name" value="Transposase_21"/>
</dbReference>
<feature type="domain" description="Transposase-associated" evidence="1">
    <location>
        <begin position="11"/>
        <end position="78"/>
    </location>
</feature>
<dbReference type="Pfam" id="PF13963">
    <property type="entry name" value="Transpos_assoc"/>
    <property type="match status" value="1"/>
</dbReference>
<dbReference type="OrthoDB" id="967168at2759"/>
<evidence type="ECO:0000259" key="1">
    <source>
        <dbReference type="Pfam" id="PF13963"/>
    </source>
</evidence>
<name>A0A2Z6MRR2_TRISU</name>